<name>A0AAW4WYV9_9FIRM</name>
<keyword evidence="2" id="KW-0472">Membrane</keyword>
<evidence type="ECO:0000313" key="3">
    <source>
        <dbReference type="EMBL" id="MCC3144914.1"/>
    </source>
</evidence>
<evidence type="ECO:0000256" key="2">
    <source>
        <dbReference type="SAM" id="Phobius"/>
    </source>
</evidence>
<organism evidence="3 4">
    <name type="scientific">Halanaerobium polyolivorans</name>
    <dbReference type="NCBI Taxonomy" id="2886943"/>
    <lineage>
        <taxon>Bacteria</taxon>
        <taxon>Bacillati</taxon>
        <taxon>Bacillota</taxon>
        <taxon>Clostridia</taxon>
        <taxon>Halanaerobiales</taxon>
        <taxon>Halanaerobiaceae</taxon>
        <taxon>Halanaerobium</taxon>
    </lineage>
</organism>
<dbReference type="AlphaFoldDB" id="A0AAW4WYV9"/>
<keyword evidence="1" id="KW-0175">Coiled coil</keyword>
<evidence type="ECO:0000313" key="4">
    <source>
        <dbReference type="Proteomes" id="UP001199296"/>
    </source>
</evidence>
<accession>A0AAW4WYV9</accession>
<dbReference type="Gene3D" id="1.20.5.1000">
    <property type="entry name" value="arf6 gtpase in complex with a specific effector, jip4"/>
    <property type="match status" value="1"/>
</dbReference>
<protein>
    <submittedName>
        <fullName evidence="3">DUF3084 domain-containing protein</fullName>
    </submittedName>
</protein>
<dbReference type="EMBL" id="JAJFAT010000007">
    <property type="protein sequence ID" value="MCC3144914.1"/>
    <property type="molecule type" value="Genomic_DNA"/>
</dbReference>
<reference evidence="3 4" key="1">
    <citation type="submission" date="2021-10" db="EMBL/GenBank/DDBJ databases">
        <authorList>
            <person name="Grouzdev D.S."/>
            <person name="Pantiukh K.S."/>
            <person name="Krutkina M.S."/>
        </authorList>
    </citation>
    <scope>NUCLEOTIDE SEQUENCE [LARGE SCALE GENOMIC DNA]</scope>
    <source>
        <strain evidence="3 4">Z-7514</strain>
    </source>
</reference>
<gene>
    <name evidence="3" type="ORF">LJ207_06220</name>
</gene>
<evidence type="ECO:0000256" key="1">
    <source>
        <dbReference type="SAM" id="Coils"/>
    </source>
</evidence>
<keyword evidence="2" id="KW-1133">Transmembrane helix</keyword>
<feature type="coiled-coil region" evidence="1">
    <location>
        <begin position="108"/>
        <end position="212"/>
    </location>
</feature>
<feature type="transmembrane region" description="Helical" evidence="2">
    <location>
        <begin position="6"/>
        <end position="24"/>
    </location>
</feature>
<sequence length="426" mass="48596">MEIINAFVIIFSVVFLSGLIAYLGDKIGMKMGKKRVSLFGLRPRYSSIIITIITGVLIAVLSITVLLGVYSELRQALFNINDVLSRLEYLDEELEARDQELAERDLLLAERDEELSALQQTIEEREAEITAKEAEIIEKEREIAARDQEIAETERELADLTENRDQLLERVDELSAQRDDLEAQIDALEAEIAALEDDYDQLRDLANQLQAGVIYYMGEDMVYQRGEVIYSDVIEGGRSEQETISELNRYLQAANEVAKEREIEVNEETGMALRLQTEDILNAARIIYNMDPGSKVIVTLVARVNVPKNDWLYANFQLNQDFIVFEEGELINSRVIDAEQSSEEIEAELESLLRSVNQRAINRGLLPDDSGQVGSINFSMFYDIVNQVRDYSGEVELKVFALSDIWREDRLTNNLSFEIEEINNND</sequence>
<dbReference type="InterPro" id="IPR021435">
    <property type="entry name" value="DUF3084"/>
</dbReference>
<comment type="caution">
    <text evidence="3">The sequence shown here is derived from an EMBL/GenBank/DDBJ whole genome shotgun (WGS) entry which is preliminary data.</text>
</comment>
<dbReference type="RefSeq" id="WP_229345219.1">
    <property type="nucleotide sequence ID" value="NZ_JAJFAT010000007.1"/>
</dbReference>
<feature type="transmembrane region" description="Helical" evidence="2">
    <location>
        <begin position="45"/>
        <end position="70"/>
    </location>
</feature>
<keyword evidence="2" id="KW-0812">Transmembrane</keyword>
<keyword evidence="4" id="KW-1185">Reference proteome</keyword>
<proteinExistence type="predicted"/>
<dbReference type="Proteomes" id="UP001199296">
    <property type="component" value="Unassembled WGS sequence"/>
</dbReference>
<dbReference type="Pfam" id="PF11283">
    <property type="entry name" value="DUF3084"/>
    <property type="match status" value="1"/>
</dbReference>